<dbReference type="AlphaFoldDB" id="A0A2K9PSC3"/>
<keyword evidence="1" id="KW-0812">Transmembrane</keyword>
<keyword evidence="1" id="KW-1133">Transmembrane helix</keyword>
<sequence length="603" mass="69408">MYNVFFKHKTRILGRLIKYLTAINSIILCFSHGVAFGQIKDDIQNVMIKTVPKEKVVVHINDKLLLAGETFYYKVFCLLEQTSELSSISKIAYVELVGENNTILFNQKLKLVDGMASGDYFIPSDVETGNYKLIAYTKWTINGPRNPFFVKDIYVVNPYVLTPDSVNNTSENNNPAKIQINKTGHTQSGTTHDVKVQLETDFGVYKPRSKVSLKLINMLGASMYGNYTLSVRKTDSLEIKTDSNIEIKEIVKTDSTFYLPELRGEIISGYVVSKDHDSVIPNKIVALSIAGKNYIYKNVLTNKFGEFYFHLEENYAKSECVLQILDSDRAAYKIVLNDTSFKYYDVLKFQNVQLNSSIHDWVQNQSIYNQIENAYSTSKLDSIMSPDFTKPFYSKPSITYVLDDYKRFPTTRETFVEVVEGAFIRKHKGLDKLGVRRNNTSTFNPFDDRETLVLLDGLLIQDSEYVLNYNPYKIESVSLLKEIYFYGPSIFKGIIDIRTKRGDFNVPSGVDDVSRLNLTIPKERRIYYQPNYNDDVEKLKRIPDYRSQLLWKPDIALKSESKSIEFYTSDLEGVFEVLFEGYTLNGVYVNSKRYFKVKSEQTK</sequence>
<evidence type="ECO:0000313" key="2">
    <source>
        <dbReference type="EMBL" id="AUP79973.1"/>
    </source>
</evidence>
<evidence type="ECO:0000313" key="3">
    <source>
        <dbReference type="Proteomes" id="UP000235826"/>
    </source>
</evidence>
<reference evidence="2 3" key="1">
    <citation type="submission" date="2018-01" db="EMBL/GenBank/DDBJ databases">
        <title>Complete genome sequence of Flavivirga eckloniae ECD14 isolated from seaweed Ecklonia cava.</title>
        <authorList>
            <person name="Lee J.H."/>
            <person name="Baik K.S."/>
            <person name="Seong C.N."/>
        </authorList>
    </citation>
    <scope>NUCLEOTIDE SEQUENCE [LARGE SCALE GENOMIC DNA]</scope>
    <source>
        <strain evidence="2 3">ECD14</strain>
    </source>
</reference>
<evidence type="ECO:0000256" key="1">
    <source>
        <dbReference type="SAM" id="Phobius"/>
    </source>
</evidence>
<dbReference type="EMBL" id="CP025791">
    <property type="protein sequence ID" value="AUP79973.1"/>
    <property type="molecule type" value="Genomic_DNA"/>
</dbReference>
<organism evidence="2 3">
    <name type="scientific">Flavivirga eckloniae</name>
    <dbReference type="NCBI Taxonomy" id="1803846"/>
    <lineage>
        <taxon>Bacteria</taxon>
        <taxon>Pseudomonadati</taxon>
        <taxon>Bacteroidota</taxon>
        <taxon>Flavobacteriia</taxon>
        <taxon>Flavobacteriales</taxon>
        <taxon>Flavobacteriaceae</taxon>
        <taxon>Flavivirga</taxon>
    </lineage>
</organism>
<name>A0A2K9PSC3_9FLAO</name>
<dbReference type="Proteomes" id="UP000235826">
    <property type="component" value="Chromosome"/>
</dbReference>
<accession>A0A2K9PSC3</accession>
<dbReference type="KEGG" id="fek:C1H87_15190"/>
<keyword evidence="1" id="KW-0472">Membrane</keyword>
<dbReference type="Gene3D" id="2.60.40.1930">
    <property type="match status" value="1"/>
</dbReference>
<feature type="transmembrane region" description="Helical" evidence="1">
    <location>
        <begin position="16"/>
        <end position="37"/>
    </location>
</feature>
<protein>
    <recommendedName>
        <fullName evidence="4">Macroglobulin domain-containing protein</fullName>
    </recommendedName>
</protein>
<proteinExistence type="predicted"/>
<keyword evidence="3" id="KW-1185">Reference proteome</keyword>
<evidence type="ECO:0008006" key="4">
    <source>
        <dbReference type="Google" id="ProtNLM"/>
    </source>
</evidence>
<gene>
    <name evidence="2" type="ORF">C1H87_15190</name>
</gene>